<gene>
    <name evidence="2" type="ORF">V8G54_029996</name>
</gene>
<reference evidence="2 3" key="1">
    <citation type="journal article" date="2023" name="Life. Sci Alliance">
        <title>Evolutionary insights into 3D genome organization and epigenetic landscape of Vigna mungo.</title>
        <authorList>
            <person name="Junaid A."/>
            <person name="Singh B."/>
            <person name="Bhatia S."/>
        </authorList>
    </citation>
    <scope>NUCLEOTIDE SEQUENCE [LARGE SCALE GENOMIC DNA]</scope>
    <source>
        <strain evidence="2">Urdbean</strain>
    </source>
</reference>
<dbReference type="PANTHER" id="PTHR10742">
    <property type="entry name" value="FLAVIN MONOAMINE OXIDASE"/>
    <property type="match status" value="1"/>
</dbReference>
<dbReference type="InterPro" id="IPR050281">
    <property type="entry name" value="Flavin_monoamine_oxidase"/>
</dbReference>
<dbReference type="Gene3D" id="3.90.660.10">
    <property type="match status" value="1"/>
</dbReference>
<dbReference type="AlphaFoldDB" id="A0AAQ3MW01"/>
<dbReference type="GO" id="GO:0016491">
    <property type="term" value="F:oxidoreductase activity"/>
    <property type="evidence" value="ECO:0007669"/>
    <property type="project" value="TreeGrafter"/>
</dbReference>
<evidence type="ECO:0000313" key="3">
    <source>
        <dbReference type="Proteomes" id="UP001374535"/>
    </source>
</evidence>
<evidence type="ECO:0000256" key="1">
    <source>
        <dbReference type="ARBA" id="ARBA00005995"/>
    </source>
</evidence>
<organism evidence="2 3">
    <name type="scientific">Vigna mungo</name>
    <name type="common">Black gram</name>
    <name type="synonym">Phaseolus mungo</name>
    <dbReference type="NCBI Taxonomy" id="3915"/>
    <lineage>
        <taxon>Eukaryota</taxon>
        <taxon>Viridiplantae</taxon>
        <taxon>Streptophyta</taxon>
        <taxon>Embryophyta</taxon>
        <taxon>Tracheophyta</taxon>
        <taxon>Spermatophyta</taxon>
        <taxon>Magnoliopsida</taxon>
        <taxon>eudicotyledons</taxon>
        <taxon>Gunneridae</taxon>
        <taxon>Pentapetalae</taxon>
        <taxon>rosids</taxon>
        <taxon>fabids</taxon>
        <taxon>Fabales</taxon>
        <taxon>Fabaceae</taxon>
        <taxon>Papilionoideae</taxon>
        <taxon>50 kb inversion clade</taxon>
        <taxon>NPAAA clade</taxon>
        <taxon>indigoferoid/millettioid clade</taxon>
        <taxon>Phaseoleae</taxon>
        <taxon>Vigna</taxon>
    </lineage>
</organism>
<evidence type="ECO:0000313" key="2">
    <source>
        <dbReference type="EMBL" id="WVY97845.1"/>
    </source>
</evidence>
<dbReference type="SUPFAM" id="SSF54373">
    <property type="entry name" value="FAD-linked reductases, C-terminal domain"/>
    <property type="match status" value="1"/>
</dbReference>
<keyword evidence="3" id="KW-1185">Reference proteome</keyword>
<dbReference type="PANTHER" id="PTHR10742:SF410">
    <property type="entry name" value="LYSINE-SPECIFIC HISTONE DEMETHYLASE 2"/>
    <property type="match status" value="1"/>
</dbReference>
<proteinExistence type="inferred from homology"/>
<comment type="similarity">
    <text evidence="1">Belongs to the flavin monoamine oxidase family.</text>
</comment>
<name>A0AAQ3MW01_VIGMU</name>
<accession>A0AAQ3MW01</accession>
<dbReference type="Proteomes" id="UP001374535">
    <property type="component" value="Chromosome 9"/>
</dbReference>
<dbReference type="EMBL" id="CP144692">
    <property type="protein sequence ID" value="WVY97845.1"/>
    <property type="molecule type" value="Genomic_DNA"/>
</dbReference>
<protein>
    <submittedName>
        <fullName evidence="2">Uncharacterized protein</fullName>
    </submittedName>
</protein>
<sequence length="234" mass="26324">MVDETWCHLYLVGHETVEERNSRGHCFMFRNVRKIIGAPVLIALVVGKAAIDGQILSSSDHVKHVLKDLQKIVRQDSVPEQVAYVMTDWVACQEHPDNVGGGMMSGLRESARIIDIVSNGNDYIAEVETWKSAREQLDTEKDEVRDIIKRLEAMKLAESSLAKSIYEMLEILEEDLPPPKSPDLNWRASPGKRSITANNSSLTSTLRTRLILRGGVMLGIKESKLDTCETRVRR</sequence>